<dbReference type="PIRSF" id="PIRSF001357">
    <property type="entry name" value="DeoC"/>
    <property type="match status" value="1"/>
</dbReference>
<gene>
    <name evidence="6" type="primary">deoC</name>
    <name evidence="7" type="ORF">GCM10007423_60950</name>
</gene>
<dbReference type="HAMAP" id="MF_00114">
    <property type="entry name" value="DeoC_type1"/>
    <property type="match status" value="1"/>
</dbReference>
<comment type="function">
    <text evidence="6">Catalyzes a reversible aldol reaction between acetaldehyde and D-glyceraldehyde 3-phosphate to generate 2-deoxy-D-ribose 5-phosphate.</text>
</comment>
<dbReference type="InterPro" id="IPR028581">
    <property type="entry name" value="DeoC_typeI"/>
</dbReference>
<feature type="active site" description="Schiff-base intermediate with acetaldehyde" evidence="6">
    <location>
        <position position="170"/>
    </location>
</feature>
<evidence type="ECO:0000256" key="2">
    <source>
        <dbReference type="ARBA" id="ARBA00022490"/>
    </source>
</evidence>
<organism evidence="7 8">
    <name type="scientific">Dyadobacter endophyticus</name>
    <dbReference type="NCBI Taxonomy" id="1749036"/>
    <lineage>
        <taxon>Bacteria</taxon>
        <taxon>Pseudomonadati</taxon>
        <taxon>Bacteroidota</taxon>
        <taxon>Cytophagia</taxon>
        <taxon>Cytophagales</taxon>
        <taxon>Spirosomataceae</taxon>
        <taxon>Dyadobacter</taxon>
    </lineage>
</organism>
<name>A0ABQ1ZC06_9BACT</name>
<feature type="active site" description="Proton donor/acceptor" evidence="6">
    <location>
        <position position="199"/>
    </location>
</feature>
<comment type="pathway">
    <text evidence="6">Carbohydrate degradation; 2-deoxy-D-ribose 1-phosphate degradation; D-glyceraldehyde 3-phosphate and acetaldehyde from 2-deoxy-alpha-D-ribose 1-phosphate: step 2/2.</text>
</comment>
<keyword evidence="2 6" id="KW-0963">Cytoplasm</keyword>
<dbReference type="CDD" id="cd00959">
    <property type="entry name" value="DeoC"/>
    <property type="match status" value="1"/>
</dbReference>
<evidence type="ECO:0000256" key="4">
    <source>
        <dbReference type="ARBA" id="ARBA00023270"/>
    </source>
</evidence>
<dbReference type="SUPFAM" id="SSF51569">
    <property type="entry name" value="Aldolase"/>
    <property type="match status" value="1"/>
</dbReference>
<dbReference type="Gene3D" id="3.20.20.70">
    <property type="entry name" value="Aldolase class I"/>
    <property type="match status" value="1"/>
</dbReference>
<comment type="subcellular location">
    <subcellularLocation>
        <location evidence="6">Cytoplasm</location>
    </subcellularLocation>
</comment>
<accession>A0ABQ1ZC06</accession>
<evidence type="ECO:0000256" key="1">
    <source>
        <dbReference type="ARBA" id="ARBA00010936"/>
    </source>
</evidence>
<evidence type="ECO:0000256" key="3">
    <source>
        <dbReference type="ARBA" id="ARBA00023239"/>
    </source>
</evidence>
<dbReference type="EC" id="4.1.2.4" evidence="6"/>
<sequence length="233" mass="25447">MWNPAFPAGFSVFNMDNLSSYIDHTLLSATASETDIRKICEEAWIHQFKAVCVAPVYVPYVMEMLEFCPIKIETATVIGFPMGYSTTATKLFEAREALQNGATELDVVMNLSQFKSMAYLSVREELIQLADLAHEQNALLKVIIETAYLDSFDLYTACEICAEAKVDFVKTSTGFGPGGADAETVRKMRSILPAEVKIKASGGIKTYEQAIAMIEAGAERIGTSSGVAIVTRA</sequence>
<keyword evidence="4 6" id="KW-0704">Schiff base</keyword>
<evidence type="ECO:0000313" key="8">
    <source>
        <dbReference type="Proteomes" id="UP000600214"/>
    </source>
</evidence>
<dbReference type="InterPro" id="IPR002915">
    <property type="entry name" value="DeoC/FbaB/LacD_aldolase"/>
</dbReference>
<dbReference type="Proteomes" id="UP000600214">
    <property type="component" value="Unassembled WGS sequence"/>
</dbReference>
<dbReference type="InterPro" id="IPR011343">
    <property type="entry name" value="DeoC"/>
</dbReference>
<proteinExistence type="inferred from homology"/>
<feature type="active site" description="Proton donor/acceptor" evidence="6">
    <location>
        <position position="106"/>
    </location>
</feature>
<dbReference type="Pfam" id="PF01791">
    <property type="entry name" value="DeoC"/>
    <property type="match status" value="1"/>
</dbReference>
<keyword evidence="3 6" id="KW-0456">Lyase</keyword>
<protein>
    <recommendedName>
        <fullName evidence="6">Deoxyribose-phosphate aldolase</fullName>
        <shortName evidence="6">DERA</shortName>
        <ecNumber evidence="6">4.1.2.4</ecNumber>
    </recommendedName>
    <alternativeName>
        <fullName evidence="6">2-deoxy-D-ribose 5-phosphate aldolase</fullName>
    </alternativeName>
    <alternativeName>
        <fullName evidence="6">Phosphodeoxyriboaldolase</fullName>
        <shortName evidence="6">Deoxyriboaldolase</shortName>
    </alternativeName>
</protein>
<evidence type="ECO:0000256" key="6">
    <source>
        <dbReference type="HAMAP-Rule" id="MF_00114"/>
    </source>
</evidence>
<dbReference type="NCBIfam" id="TIGR00126">
    <property type="entry name" value="deoC"/>
    <property type="match status" value="1"/>
</dbReference>
<dbReference type="SMART" id="SM01133">
    <property type="entry name" value="DeoC"/>
    <property type="match status" value="1"/>
</dbReference>
<keyword evidence="8" id="KW-1185">Reference proteome</keyword>
<dbReference type="PANTHER" id="PTHR10889:SF1">
    <property type="entry name" value="DEOXYRIBOSE-PHOSPHATE ALDOLASE"/>
    <property type="match status" value="1"/>
</dbReference>
<dbReference type="EMBL" id="BMIA01000007">
    <property type="protein sequence ID" value="GGH54436.1"/>
    <property type="molecule type" value="Genomic_DNA"/>
</dbReference>
<reference evidence="8" key="1">
    <citation type="journal article" date="2019" name="Int. J. Syst. Evol. Microbiol.">
        <title>The Global Catalogue of Microorganisms (GCM) 10K type strain sequencing project: providing services to taxonomists for standard genome sequencing and annotation.</title>
        <authorList>
            <consortium name="The Broad Institute Genomics Platform"/>
            <consortium name="The Broad Institute Genome Sequencing Center for Infectious Disease"/>
            <person name="Wu L."/>
            <person name="Ma J."/>
        </authorList>
    </citation>
    <scope>NUCLEOTIDE SEQUENCE [LARGE SCALE GENOMIC DNA]</scope>
    <source>
        <strain evidence="8">CGMCC 1.15288</strain>
    </source>
</reference>
<evidence type="ECO:0000313" key="7">
    <source>
        <dbReference type="EMBL" id="GGH54436.1"/>
    </source>
</evidence>
<dbReference type="PANTHER" id="PTHR10889">
    <property type="entry name" value="DEOXYRIBOSE-PHOSPHATE ALDOLASE"/>
    <property type="match status" value="1"/>
</dbReference>
<evidence type="ECO:0000256" key="5">
    <source>
        <dbReference type="ARBA" id="ARBA00048791"/>
    </source>
</evidence>
<comment type="caution">
    <text evidence="7">The sequence shown here is derived from an EMBL/GenBank/DDBJ whole genome shotgun (WGS) entry which is preliminary data.</text>
</comment>
<comment type="similarity">
    <text evidence="1 6">Belongs to the DeoC/FbaB aldolase family. DeoC type 1 subfamily.</text>
</comment>
<comment type="catalytic activity">
    <reaction evidence="5 6">
        <text>2-deoxy-D-ribose 5-phosphate = D-glyceraldehyde 3-phosphate + acetaldehyde</text>
        <dbReference type="Rhea" id="RHEA:12821"/>
        <dbReference type="ChEBI" id="CHEBI:15343"/>
        <dbReference type="ChEBI" id="CHEBI:59776"/>
        <dbReference type="ChEBI" id="CHEBI:62877"/>
        <dbReference type="EC" id="4.1.2.4"/>
    </reaction>
</comment>
<dbReference type="InterPro" id="IPR013785">
    <property type="entry name" value="Aldolase_TIM"/>
</dbReference>